<dbReference type="InParanoid" id="A0A6I9RM83"/>
<feature type="region of interest" description="Disordered" evidence="8">
    <location>
        <begin position="315"/>
        <end position="355"/>
    </location>
</feature>
<feature type="compositionally biased region" description="Polar residues" evidence="8">
    <location>
        <begin position="409"/>
        <end position="418"/>
    </location>
</feature>
<feature type="domain" description="BHLH" evidence="9">
    <location>
        <begin position="344"/>
        <end position="393"/>
    </location>
</feature>
<dbReference type="GeneID" id="105050382"/>
<dbReference type="GO" id="GO:0000981">
    <property type="term" value="F:DNA-binding transcription factor activity, RNA polymerase II-specific"/>
    <property type="evidence" value="ECO:0007669"/>
    <property type="project" value="TreeGrafter"/>
</dbReference>
<evidence type="ECO:0000256" key="7">
    <source>
        <dbReference type="ARBA" id="ARBA00023242"/>
    </source>
</evidence>
<protein>
    <submittedName>
        <fullName evidence="11">Transcription factor bHLH123</fullName>
    </submittedName>
</protein>
<evidence type="ECO:0000256" key="8">
    <source>
        <dbReference type="SAM" id="MobiDB-lite"/>
    </source>
</evidence>
<dbReference type="OrthoDB" id="673975at2759"/>
<gene>
    <name evidence="11" type="primary">LOC105050382</name>
</gene>
<feature type="region of interest" description="Disordered" evidence="8">
    <location>
        <begin position="53"/>
        <end position="87"/>
    </location>
</feature>
<dbReference type="SUPFAM" id="SSF47459">
    <property type="entry name" value="HLH, helix-loop-helix DNA-binding domain"/>
    <property type="match status" value="1"/>
</dbReference>
<keyword evidence="5" id="KW-0238">DNA-binding</keyword>
<dbReference type="Proteomes" id="UP000504607">
    <property type="component" value="Chromosome 1"/>
</dbReference>
<feature type="region of interest" description="Disordered" evidence="8">
    <location>
        <begin position="247"/>
        <end position="272"/>
    </location>
</feature>
<dbReference type="FunCoup" id="A0A6I9RM83">
    <property type="interactions" value="1908"/>
</dbReference>
<dbReference type="CDD" id="cd11393">
    <property type="entry name" value="bHLH_AtbHLH_like"/>
    <property type="match status" value="1"/>
</dbReference>
<dbReference type="PANTHER" id="PTHR16223:SF238">
    <property type="entry name" value="TRANSCRIPTION FACTOR BHLH114"/>
    <property type="match status" value="1"/>
</dbReference>
<dbReference type="FunFam" id="4.10.280.10:FF:000032">
    <property type="entry name" value="Transcription factor bHLH123 family"/>
    <property type="match status" value="1"/>
</dbReference>
<feature type="compositionally biased region" description="Basic and acidic residues" evidence="8">
    <location>
        <begin position="419"/>
        <end position="430"/>
    </location>
</feature>
<feature type="compositionally biased region" description="Low complexity" evidence="8">
    <location>
        <begin position="324"/>
        <end position="337"/>
    </location>
</feature>
<dbReference type="RefSeq" id="XP_010928675.1">
    <property type="nucleotide sequence ID" value="XM_010930373.3"/>
</dbReference>
<dbReference type="KEGG" id="egu:105050382"/>
<name>A0A6I9RM83_ELAGV</name>
<dbReference type="PROSITE" id="PS50888">
    <property type="entry name" value="BHLH"/>
    <property type="match status" value="1"/>
</dbReference>
<organism evidence="10 11">
    <name type="scientific">Elaeis guineensis var. tenera</name>
    <name type="common">Oil palm</name>
    <dbReference type="NCBI Taxonomy" id="51953"/>
    <lineage>
        <taxon>Eukaryota</taxon>
        <taxon>Viridiplantae</taxon>
        <taxon>Streptophyta</taxon>
        <taxon>Embryophyta</taxon>
        <taxon>Tracheophyta</taxon>
        <taxon>Spermatophyta</taxon>
        <taxon>Magnoliopsida</taxon>
        <taxon>Liliopsida</taxon>
        <taxon>Arecaceae</taxon>
        <taxon>Arecoideae</taxon>
        <taxon>Cocoseae</taxon>
        <taxon>Elaeidinae</taxon>
        <taxon>Elaeis</taxon>
    </lineage>
</organism>
<evidence type="ECO:0000256" key="6">
    <source>
        <dbReference type="ARBA" id="ARBA00023163"/>
    </source>
</evidence>
<dbReference type="Gene3D" id="4.10.280.10">
    <property type="entry name" value="Helix-loop-helix DNA-binding domain"/>
    <property type="match status" value="1"/>
</dbReference>
<dbReference type="GO" id="GO:0046983">
    <property type="term" value="F:protein dimerization activity"/>
    <property type="evidence" value="ECO:0007669"/>
    <property type="project" value="InterPro"/>
</dbReference>
<proteinExistence type="inferred from homology"/>
<dbReference type="PANTHER" id="PTHR16223">
    <property type="entry name" value="TRANSCRIPTION FACTOR BHLH83-RELATED"/>
    <property type="match status" value="1"/>
</dbReference>
<evidence type="ECO:0000259" key="9">
    <source>
        <dbReference type="PROSITE" id="PS50888"/>
    </source>
</evidence>
<accession>A0A6I9RM83</accession>
<evidence type="ECO:0000256" key="2">
    <source>
        <dbReference type="ARBA" id="ARBA00005510"/>
    </source>
</evidence>
<keyword evidence="7" id="KW-0539">Nucleus</keyword>
<evidence type="ECO:0000256" key="3">
    <source>
        <dbReference type="ARBA" id="ARBA00011738"/>
    </source>
</evidence>
<keyword evidence="6" id="KW-0804">Transcription</keyword>
<evidence type="ECO:0000256" key="5">
    <source>
        <dbReference type="ARBA" id="ARBA00023125"/>
    </source>
</evidence>
<feature type="compositionally biased region" description="Low complexity" evidence="8">
    <location>
        <begin position="62"/>
        <end position="73"/>
    </location>
</feature>
<keyword evidence="10" id="KW-1185">Reference proteome</keyword>
<dbReference type="InterPro" id="IPR045843">
    <property type="entry name" value="IND-like"/>
</dbReference>
<dbReference type="GO" id="GO:0005634">
    <property type="term" value="C:nucleus"/>
    <property type="evidence" value="ECO:0007669"/>
    <property type="project" value="UniProtKB-SubCell"/>
</dbReference>
<dbReference type="InterPro" id="IPR045239">
    <property type="entry name" value="bHLH95_bHLH"/>
</dbReference>
<dbReference type="InterPro" id="IPR036638">
    <property type="entry name" value="HLH_DNA-bd_sf"/>
</dbReference>
<comment type="similarity">
    <text evidence="2">Belongs to the bHLH protein family.</text>
</comment>
<evidence type="ECO:0000256" key="1">
    <source>
        <dbReference type="ARBA" id="ARBA00004123"/>
    </source>
</evidence>
<evidence type="ECO:0000256" key="4">
    <source>
        <dbReference type="ARBA" id="ARBA00023015"/>
    </source>
</evidence>
<evidence type="ECO:0000313" key="11">
    <source>
        <dbReference type="RefSeq" id="XP_010928675.1"/>
    </source>
</evidence>
<dbReference type="AlphaFoldDB" id="A0A6I9RM83"/>
<comment type="subcellular location">
    <subcellularLocation>
        <location evidence="1">Nucleus</location>
    </subcellularLocation>
</comment>
<reference evidence="11" key="1">
    <citation type="submission" date="2025-08" db="UniProtKB">
        <authorList>
            <consortium name="RefSeq"/>
        </authorList>
    </citation>
    <scope>IDENTIFICATION</scope>
</reference>
<evidence type="ECO:0000313" key="10">
    <source>
        <dbReference type="Proteomes" id="UP000504607"/>
    </source>
</evidence>
<keyword evidence="4" id="KW-0805">Transcription regulation</keyword>
<dbReference type="InterPro" id="IPR011598">
    <property type="entry name" value="bHLH_dom"/>
</dbReference>
<comment type="subunit">
    <text evidence="3">Homodimer.</text>
</comment>
<sequence>MADDQFQSGICSGGSWWNLARSAGLDGPASVSCSTAITDMGGGGFSWATAELAEPKARSGEESAGSVSGSSVSFQDTPNLPPSDVGPSVIDSTLQMPSFSLSTPPIDWTQALLRSSGRAETSFHAMLQEDLSSRSYFRQDPSIESNQVHAVTEDSSTNLFKDMNPSFLLDQQHLSSGDESSVAGVCSYPLVPAPSYGCSSMMLQGLLEPDARSQQSIYDNRLVNYQSPMMTYCGSSAESLQQSWPKFPQFLRSSPPKQQQQQPGNQLQFSNNTPFWNASAASMSEVRTGFCHPMPSQYVSQAFEQKPTCSNLATKSISEGVRDSSSSASKKSGSNESSFKKPKIETPSPLPTFKVRKEKLGDRITALQQLVSPFGKTDTASVLHEAIEYIKFLHDQVGVLSSPYLKNGNPMQHQQGSDKSQDGEGPKQDLRSRGLCLVPISSTYPVASETPADFWHPSFGGTFR</sequence>
<dbReference type="GO" id="GO:0000978">
    <property type="term" value="F:RNA polymerase II cis-regulatory region sequence-specific DNA binding"/>
    <property type="evidence" value="ECO:0007669"/>
    <property type="project" value="TreeGrafter"/>
</dbReference>
<feature type="region of interest" description="Disordered" evidence="8">
    <location>
        <begin position="404"/>
        <end position="430"/>
    </location>
</feature>
<feature type="compositionally biased region" description="Low complexity" evidence="8">
    <location>
        <begin position="255"/>
        <end position="268"/>
    </location>
</feature>